<reference evidence="1 2" key="1">
    <citation type="journal article" date="2014" name="Nat. Genet.">
        <title>Genome and transcriptome of the porcine whipworm Trichuris suis.</title>
        <authorList>
            <person name="Jex A.R."/>
            <person name="Nejsum P."/>
            <person name="Schwarz E.M."/>
            <person name="Hu L."/>
            <person name="Young N.D."/>
            <person name="Hall R.S."/>
            <person name="Korhonen P.K."/>
            <person name="Liao S."/>
            <person name="Thamsborg S."/>
            <person name="Xia J."/>
            <person name="Xu P."/>
            <person name="Wang S."/>
            <person name="Scheerlinck J.P."/>
            <person name="Hofmann A."/>
            <person name="Sternberg P.W."/>
            <person name="Wang J."/>
            <person name="Gasser R.B."/>
        </authorList>
    </citation>
    <scope>NUCLEOTIDE SEQUENCE [LARGE SCALE GENOMIC DNA]</scope>
    <source>
        <strain evidence="1">DCEP-RM93M</strain>
    </source>
</reference>
<dbReference type="EMBL" id="KL363997">
    <property type="protein sequence ID" value="KFD44972.1"/>
    <property type="molecule type" value="Genomic_DNA"/>
</dbReference>
<gene>
    <name evidence="1" type="ORF">M513_14151</name>
</gene>
<name>A0A085LJ26_9BILA</name>
<feature type="non-terminal residue" evidence="1">
    <location>
        <position position="97"/>
    </location>
</feature>
<keyword evidence="2" id="KW-1185">Reference proteome</keyword>
<evidence type="ECO:0000313" key="1">
    <source>
        <dbReference type="EMBL" id="KFD44972.1"/>
    </source>
</evidence>
<proteinExistence type="predicted"/>
<dbReference type="Proteomes" id="UP000030764">
    <property type="component" value="Unassembled WGS sequence"/>
</dbReference>
<dbReference type="AlphaFoldDB" id="A0A085LJ26"/>
<evidence type="ECO:0000313" key="2">
    <source>
        <dbReference type="Proteomes" id="UP000030764"/>
    </source>
</evidence>
<organism evidence="1 2">
    <name type="scientific">Trichuris suis</name>
    <name type="common">pig whipworm</name>
    <dbReference type="NCBI Taxonomy" id="68888"/>
    <lineage>
        <taxon>Eukaryota</taxon>
        <taxon>Metazoa</taxon>
        <taxon>Ecdysozoa</taxon>
        <taxon>Nematoda</taxon>
        <taxon>Enoplea</taxon>
        <taxon>Dorylaimia</taxon>
        <taxon>Trichinellida</taxon>
        <taxon>Trichuridae</taxon>
        <taxon>Trichuris</taxon>
    </lineage>
</organism>
<sequence length="97" mass="11527">MHRQKNGSGNEEHIAFPPCRLTMCILDVVSRRKTVQMGNQWMEKGSGQKHILFLSADMQIRRRRELPLIRSAELLNGRVEELKRRRRERSTTTDNYY</sequence>
<protein>
    <submittedName>
        <fullName evidence="1">Uncharacterized protein</fullName>
    </submittedName>
</protein>
<accession>A0A085LJ26</accession>